<dbReference type="PROSITE" id="PS51677">
    <property type="entry name" value="NODB"/>
    <property type="match status" value="1"/>
</dbReference>
<dbReference type="EMBL" id="AP023440">
    <property type="protein sequence ID" value="BCL26032.1"/>
    <property type="molecule type" value="Genomic_DNA"/>
</dbReference>
<dbReference type="InterPro" id="IPR050248">
    <property type="entry name" value="Polysacc_deacetylase_ArnD"/>
</dbReference>
<dbReference type="CDD" id="cd10917">
    <property type="entry name" value="CE4_NodB_like_6s_7s"/>
    <property type="match status" value="1"/>
</dbReference>
<dbReference type="AlphaFoldDB" id="A0A7G1NU00"/>
<dbReference type="OrthoDB" id="9763050at2"/>
<feature type="region of interest" description="Disordered" evidence="3">
    <location>
        <begin position="36"/>
        <end position="62"/>
    </location>
</feature>
<dbReference type="InterPro" id="IPR002509">
    <property type="entry name" value="NODB_dom"/>
</dbReference>
<accession>A0A7G1NU00</accession>
<dbReference type="SUPFAM" id="SSF88713">
    <property type="entry name" value="Glycoside hydrolase/deacetylase"/>
    <property type="match status" value="1"/>
</dbReference>
<organism evidence="5 6">
    <name type="scientific">Streptomyces aurantiacus</name>
    <dbReference type="NCBI Taxonomy" id="47760"/>
    <lineage>
        <taxon>Bacteria</taxon>
        <taxon>Bacillati</taxon>
        <taxon>Actinomycetota</taxon>
        <taxon>Actinomycetes</taxon>
        <taxon>Kitasatosporales</taxon>
        <taxon>Streptomycetaceae</taxon>
        <taxon>Streptomyces</taxon>
        <taxon>Streptomyces aurantiacus group</taxon>
    </lineage>
</organism>
<evidence type="ECO:0000256" key="2">
    <source>
        <dbReference type="ARBA" id="ARBA00022801"/>
    </source>
</evidence>
<dbReference type="PANTHER" id="PTHR10587">
    <property type="entry name" value="GLYCOSYL TRANSFERASE-RELATED"/>
    <property type="match status" value="1"/>
</dbReference>
<sequence>MNKDQLLSRRRALLAGAAVLGAAGAAGTVQLLTGDAGPPVRSSASSPPAPAAGAQANRAARRPSAYRLQPIAGYGPAHGTPARTLVRHEPFLRVSGRGRTMVLTFDDGPDPRYTPDILRVLKAHDVRAMFFVCGEMVADADNKDMLRRMSDEGHVVGNHTWSHPLLTELSRSAIRSQMERTSDVIREAYGERPGWFRAPYGAWNRATFQIGAELGMEPLAWTVDTLDWTTPGVRTIKRRVIKGAAPGVVVLGHDAGGDRSQSVKALRDYLPRLLDAGYHLTVPRRQPLGQ</sequence>
<gene>
    <name evidence="5" type="ORF">GCM10017557_08910</name>
</gene>
<feature type="compositionally biased region" description="Low complexity" evidence="3">
    <location>
        <begin position="36"/>
        <end position="58"/>
    </location>
</feature>
<proteinExistence type="predicted"/>
<reference evidence="5 6" key="1">
    <citation type="journal article" date="2014" name="Int. J. Syst. Evol. Microbiol.">
        <title>Complete genome sequence of Corynebacterium casei LMG S-19264T (=DSM 44701T), isolated from a smear-ripened cheese.</title>
        <authorList>
            <consortium name="US DOE Joint Genome Institute (JGI-PGF)"/>
            <person name="Walter F."/>
            <person name="Albersmeier A."/>
            <person name="Kalinowski J."/>
            <person name="Ruckert C."/>
        </authorList>
    </citation>
    <scope>NUCLEOTIDE SEQUENCE [LARGE SCALE GENOMIC DNA]</scope>
    <source>
        <strain evidence="5 6">JCM 4677</strain>
    </source>
</reference>
<keyword evidence="2" id="KW-0378">Hydrolase</keyword>
<dbReference type="PANTHER" id="PTHR10587:SF133">
    <property type="entry name" value="CHITIN DEACETYLASE 1-RELATED"/>
    <property type="match status" value="1"/>
</dbReference>
<evidence type="ECO:0000313" key="5">
    <source>
        <dbReference type="EMBL" id="BCL26032.1"/>
    </source>
</evidence>
<evidence type="ECO:0000256" key="3">
    <source>
        <dbReference type="SAM" id="MobiDB-lite"/>
    </source>
</evidence>
<feature type="domain" description="NodB homology" evidence="4">
    <location>
        <begin position="99"/>
        <end position="281"/>
    </location>
</feature>
<protein>
    <recommendedName>
        <fullName evidence="4">NodB homology domain-containing protein</fullName>
    </recommendedName>
</protein>
<dbReference type="GO" id="GO:0046872">
    <property type="term" value="F:metal ion binding"/>
    <property type="evidence" value="ECO:0007669"/>
    <property type="project" value="UniProtKB-KW"/>
</dbReference>
<dbReference type="InterPro" id="IPR006311">
    <property type="entry name" value="TAT_signal"/>
</dbReference>
<keyword evidence="1" id="KW-0479">Metal-binding</keyword>
<dbReference type="PROSITE" id="PS51318">
    <property type="entry name" value="TAT"/>
    <property type="match status" value="1"/>
</dbReference>
<name>A0A7G1NU00_9ACTN</name>
<dbReference type="Proteomes" id="UP000516444">
    <property type="component" value="Chromosome"/>
</dbReference>
<evidence type="ECO:0000256" key="1">
    <source>
        <dbReference type="ARBA" id="ARBA00022723"/>
    </source>
</evidence>
<evidence type="ECO:0000313" key="6">
    <source>
        <dbReference type="Proteomes" id="UP000516444"/>
    </source>
</evidence>
<dbReference type="GO" id="GO:0005975">
    <property type="term" value="P:carbohydrate metabolic process"/>
    <property type="evidence" value="ECO:0007669"/>
    <property type="project" value="InterPro"/>
</dbReference>
<dbReference type="Gene3D" id="3.20.20.370">
    <property type="entry name" value="Glycoside hydrolase/deacetylase"/>
    <property type="match status" value="1"/>
</dbReference>
<dbReference type="GO" id="GO:0016020">
    <property type="term" value="C:membrane"/>
    <property type="evidence" value="ECO:0007669"/>
    <property type="project" value="TreeGrafter"/>
</dbReference>
<evidence type="ECO:0000259" key="4">
    <source>
        <dbReference type="PROSITE" id="PS51677"/>
    </source>
</evidence>
<keyword evidence="6" id="KW-1185">Reference proteome</keyword>
<dbReference type="RefSeq" id="WP_055509787.1">
    <property type="nucleotide sequence ID" value="NZ_AP023440.1"/>
</dbReference>
<dbReference type="KEGG" id="sgm:GCM10017557_08910"/>
<dbReference type="Pfam" id="PF01522">
    <property type="entry name" value="Polysacc_deac_1"/>
    <property type="match status" value="1"/>
</dbReference>
<dbReference type="InterPro" id="IPR011330">
    <property type="entry name" value="Glyco_hydro/deAcase_b/a-brl"/>
</dbReference>
<dbReference type="GO" id="GO:0016810">
    <property type="term" value="F:hydrolase activity, acting on carbon-nitrogen (but not peptide) bonds"/>
    <property type="evidence" value="ECO:0007669"/>
    <property type="project" value="InterPro"/>
</dbReference>